<sequence>MIAKSEKDEDYYEDFYYEMDSHTKLDNSMDMIFFGPSLSFLRLDSETILHIISHTKKQLIPISKTLLAWDVVTDGKTAAFLQGREYLAFGSLLNFIPEEDLYFANFGDPSVFKFFSKHSVHINARKFGILVAAYRRYFGNIWYQNGSHINELGYLLCGFPVFELAMISPETFLDLTNDPTWRTFYLYTKT</sequence>
<evidence type="ECO:0000313" key="1">
    <source>
        <dbReference type="EMBL" id="VVC86548.1"/>
    </source>
</evidence>
<dbReference type="AlphaFoldDB" id="A0A5E4PNC5"/>
<protein>
    <submittedName>
        <fullName evidence="1">Uncharacterized protein</fullName>
    </submittedName>
</protein>
<proteinExistence type="predicted"/>
<dbReference type="EMBL" id="FZQP02000004">
    <property type="protein sequence ID" value="VVC86548.1"/>
    <property type="molecule type" value="Genomic_DNA"/>
</dbReference>
<keyword evidence="2" id="KW-1185">Reference proteome</keyword>
<name>A0A5E4PNC5_9NEOP</name>
<dbReference type="Proteomes" id="UP000324832">
    <property type="component" value="Unassembled WGS sequence"/>
</dbReference>
<accession>A0A5E4PNC5</accession>
<organism evidence="1 2">
    <name type="scientific">Leptidea sinapis</name>
    <dbReference type="NCBI Taxonomy" id="189913"/>
    <lineage>
        <taxon>Eukaryota</taxon>
        <taxon>Metazoa</taxon>
        <taxon>Ecdysozoa</taxon>
        <taxon>Arthropoda</taxon>
        <taxon>Hexapoda</taxon>
        <taxon>Insecta</taxon>
        <taxon>Pterygota</taxon>
        <taxon>Neoptera</taxon>
        <taxon>Endopterygota</taxon>
        <taxon>Lepidoptera</taxon>
        <taxon>Glossata</taxon>
        <taxon>Ditrysia</taxon>
        <taxon>Papilionoidea</taxon>
        <taxon>Pieridae</taxon>
        <taxon>Dismorphiinae</taxon>
        <taxon>Leptidea</taxon>
    </lineage>
</organism>
<gene>
    <name evidence="1" type="ORF">LSINAPIS_LOCUS347</name>
</gene>
<reference evidence="1 2" key="1">
    <citation type="submission" date="2017-07" db="EMBL/GenBank/DDBJ databases">
        <authorList>
            <person name="Talla V."/>
            <person name="Backstrom N."/>
        </authorList>
    </citation>
    <scope>NUCLEOTIDE SEQUENCE [LARGE SCALE GENOMIC DNA]</scope>
</reference>
<evidence type="ECO:0000313" key="2">
    <source>
        <dbReference type="Proteomes" id="UP000324832"/>
    </source>
</evidence>